<evidence type="ECO:0000256" key="2">
    <source>
        <dbReference type="ARBA" id="ARBA00006604"/>
    </source>
</evidence>
<dbReference type="NCBIfam" id="NF001211">
    <property type="entry name" value="PRK00179.1"/>
    <property type="match status" value="1"/>
</dbReference>
<feature type="active site" description="Proton donor" evidence="7">
    <location>
        <position position="350"/>
    </location>
</feature>
<keyword evidence="4 7" id="KW-0324">Glycolysis</keyword>
<evidence type="ECO:0000313" key="9">
    <source>
        <dbReference type="EMBL" id="AFV01012.1"/>
    </source>
</evidence>
<evidence type="ECO:0000256" key="4">
    <source>
        <dbReference type="ARBA" id="ARBA00023152"/>
    </source>
</evidence>
<dbReference type="Proteomes" id="UP000000466">
    <property type="component" value="Chromosome"/>
</dbReference>
<dbReference type="Gene3D" id="3.40.50.10490">
    <property type="entry name" value="Glucose-6-phosphate isomerase like protein, domain 1"/>
    <property type="match status" value="2"/>
</dbReference>
<comment type="pathway">
    <text evidence="7">Carbohydrate biosynthesis; gluconeogenesis.</text>
</comment>
<dbReference type="GO" id="GO:0006094">
    <property type="term" value="P:gluconeogenesis"/>
    <property type="evidence" value="ECO:0007669"/>
    <property type="project" value="UniProtKB-UniRule"/>
</dbReference>
<dbReference type="GO" id="GO:0004347">
    <property type="term" value="F:glucose-6-phosphate isomerase activity"/>
    <property type="evidence" value="ECO:0007669"/>
    <property type="project" value="UniProtKB-UniRule"/>
</dbReference>
<dbReference type="InterPro" id="IPR023096">
    <property type="entry name" value="G6P_Isomerase_C"/>
</dbReference>
<comment type="subcellular location">
    <subcellularLocation>
        <location evidence="7">Cytoplasm</location>
    </subcellularLocation>
</comment>
<protein>
    <recommendedName>
        <fullName evidence="7">Glucose-6-phosphate isomerase</fullName>
        <shortName evidence="7">GPI</shortName>
        <ecNumber evidence="7">5.3.1.9</ecNumber>
    </recommendedName>
    <alternativeName>
        <fullName evidence="7">Phosphoglucose isomerase</fullName>
        <shortName evidence="7">PGI</shortName>
    </alternativeName>
    <alternativeName>
        <fullName evidence="7">Phosphohexose isomerase</fullName>
        <shortName evidence="7">PHI</shortName>
    </alternativeName>
</protein>
<accession>K4KPN4</accession>
<dbReference type="PROSITE" id="PS00765">
    <property type="entry name" value="P_GLUCOSE_ISOMERASE_1"/>
    <property type="match status" value="1"/>
</dbReference>
<dbReference type="eggNOG" id="COG0166">
    <property type="taxonomic scope" value="Bacteria"/>
</dbReference>
<keyword evidence="5 7" id="KW-0413">Isomerase</keyword>
<dbReference type="Gene3D" id="1.10.1390.10">
    <property type="match status" value="1"/>
</dbReference>
<dbReference type="UniPathway" id="UPA00138"/>
<evidence type="ECO:0000256" key="5">
    <source>
        <dbReference type="ARBA" id="ARBA00023235"/>
    </source>
</evidence>
<gene>
    <name evidence="7 9" type="primary">pgi</name>
    <name evidence="9" type="ordered locus">M5M_19445</name>
</gene>
<dbReference type="InterPro" id="IPR046348">
    <property type="entry name" value="SIS_dom_sf"/>
</dbReference>
<sequence length="547" mass="59852">MTCRTQLPEWQNLAQHAQRLKKQRIADLFEDSSRFDAFSRPMPFGLYDFSKTLLDQPALEALLALARKAGVEGERARMLAGEPFNATEQRAVQHMALRAAADRHPHALGQPVQPQIDAELGKMEQFSDQVRQGRWRGYSGKQITDVVAIGIGGSNLGPQMVCEALASYAEGPALHFVSNVDGVQISRTLAALDPQTTLFVVSSKTFTTRETMANAATARRWLVAHGGEAAVAQHFVAVTSAVDKARAMGISPDNIFAMWDWVGGRFSLWSAIGLPIALYLGMPIFRQILAGARVADEHFTDAPLEQNVPVLMALLGVWHINFLGMPTHAILPYDQALKYLPAYLQQAEMESNGKSVTRTGNPVAYDTGAIVWGQLGIDGQHAFYQLLHQGTHEVALDFIGSAVPVAAPEGHHEQLLANMFAQTQALMNGCDVDAVRKDLLARGYNLDAVEQLVPHKVHRGNRGSCTFLLDKITPASLGSLVALYEHKIFVQGVLWDVCSFDQWGVELGKQLIAGLEQQLTGTEPPQGQDSSTTGLINYYRKLSHSKA</sequence>
<evidence type="ECO:0000256" key="1">
    <source>
        <dbReference type="ARBA" id="ARBA00004926"/>
    </source>
</evidence>
<feature type="active site" evidence="7">
    <location>
        <position position="381"/>
    </location>
</feature>
<comment type="function">
    <text evidence="7">Catalyzes the reversible isomerization of glucose-6-phosphate to fructose-6-phosphate.</text>
</comment>
<comment type="pathway">
    <text evidence="1 7 8">Carbohydrate degradation; glycolysis; D-glyceraldehyde 3-phosphate and glycerone phosphate from D-glucose: step 2/4.</text>
</comment>
<dbReference type="PRINTS" id="PR00662">
    <property type="entry name" value="G6PISOMERASE"/>
</dbReference>
<dbReference type="EC" id="5.3.1.9" evidence="7"/>
<dbReference type="InterPro" id="IPR035482">
    <property type="entry name" value="SIS_PGI_2"/>
</dbReference>
<dbReference type="KEGG" id="saga:M5M_19445"/>
<keyword evidence="10" id="KW-1185">Reference proteome</keyword>
<reference evidence="9 10" key="1">
    <citation type="journal article" date="2013" name="Genome Announc.">
        <title>Complete genome sequence of Simiduia agarivorans SA1(T), a marine bacterium able to degrade a variety of polysaccharides.</title>
        <authorList>
            <person name="Lin S.Y."/>
            <person name="Shieh W.Y."/>
            <person name="Chen J.S."/>
            <person name="Tang S.L."/>
        </authorList>
    </citation>
    <scope>NUCLEOTIDE SEQUENCE [LARGE SCALE GENOMIC DNA]</scope>
    <source>
        <strain evidence="10">DSM 21679 / JCM 13881 / BCRC 17597 / SA1</strain>
    </source>
</reference>
<dbReference type="OrthoDB" id="140919at2"/>
<dbReference type="GO" id="GO:0005829">
    <property type="term" value="C:cytosol"/>
    <property type="evidence" value="ECO:0007669"/>
    <property type="project" value="TreeGrafter"/>
</dbReference>
<dbReference type="CDD" id="cd05016">
    <property type="entry name" value="SIS_PGI_2"/>
    <property type="match status" value="1"/>
</dbReference>
<dbReference type="CDD" id="cd05015">
    <property type="entry name" value="SIS_PGI_1"/>
    <property type="match status" value="1"/>
</dbReference>
<proteinExistence type="inferred from homology"/>
<dbReference type="GO" id="GO:0006096">
    <property type="term" value="P:glycolytic process"/>
    <property type="evidence" value="ECO:0007669"/>
    <property type="project" value="UniProtKB-UniRule"/>
</dbReference>
<name>K4KPN4_SIMAS</name>
<dbReference type="HAMAP" id="MF_00473">
    <property type="entry name" value="G6P_isomerase"/>
    <property type="match status" value="1"/>
</dbReference>
<dbReference type="GO" id="GO:0051156">
    <property type="term" value="P:glucose 6-phosphate metabolic process"/>
    <property type="evidence" value="ECO:0007669"/>
    <property type="project" value="TreeGrafter"/>
</dbReference>
<dbReference type="InterPro" id="IPR001672">
    <property type="entry name" value="G6P_Isomerase"/>
</dbReference>
<feature type="active site" evidence="7">
    <location>
        <position position="509"/>
    </location>
</feature>
<dbReference type="InterPro" id="IPR018189">
    <property type="entry name" value="Phosphoglucose_isomerase_CS"/>
</dbReference>
<organism evidence="9 10">
    <name type="scientific">Simiduia agarivorans (strain DSM 21679 / JCM 13881 / BCRC 17597 / SA1)</name>
    <dbReference type="NCBI Taxonomy" id="1117647"/>
    <lineage>
        <taxon>Bacteria</taxon>
        <taxon>Pseudomonadati</taxon>
        <taxon>Pseudomonadota</taxon>
        <taxon>Gammaproteobacteria</taxon>
        <taxon>Cellvibrionales</taxon>
        <taxon>Cellvibrionaceae</taxon>
        <taxon>Simiduia</taxon>
    </lineage>
</organism>
<comment type="similarity">
    <text evidence="2 7 8">Belongs to the GPI family.</text>
</comment>
<evidence type="ECO:0000256" key="8">
    <source>
        <dbReference type="RuleBase" id="RU000612"/>
    </source>
</evidence>
<dbReference type="AlphaFoldDB" id="K4KPN4"/>
<dbReference type="EMBL" id="CP003746">
    <property type="protein sequence ID" value="AFV01012.1"/>
    <property type="molecule type" value="Genomic_DNA"/>
</dbReference>
<dbReference type="InterPro" id="IPR035476">
    <property type="entry name" value="SIS_PGI_1"/>
</dbReference>
<dbReference type="PANTHER" id="PTHR11469">
    <property type="entry name" value="GLUCOSE-6-PHOSPHATE ISOMERASE"/>
    <property type="match status" value="1"/>
</dbReference>
<evidence type="ECO:0000256" key="6">
    <source>
        <dbReference type="ARBA" id="ARBA00029321"/>
    </source>
</evidence>
<evidence type="ECO:0000313" key="10">
    <source>
        <dbReference type="Proteomes" id="UP000000466"/>
    </source>
</evidence>
<dbReference type="PROSITE" id="PS00174">
    <property type="entry name" value="P_GLUCOSE_ISOMERASE_2"/>
    <property type="match status" value="1"/>
</dbReference>
<dbReference type="RefSeq" id="WP_015049162.1">
    <property type="nucleotide sequence ID" value="NC_018868.3"/>
</dbReference>
<dbReference type="STRING" id="1117647.M5M_19445"/>
<dbReference type="HOGENOM" id="CLU_017947_3_1_6"/>
<dbReference type="Pfam" id="PF00342">
    <property type="entry name" value="PGI"/>
    <property type="match status" value="1"/>
</dbReference>
<dbReference type="SUPFAM" id="SSF53697">
    <property type="entry name" value="SIS domain"/>
    <property type="match status" value="1"/>
</dbReference>
<dbReference type="PANTHER" id="PTHR11469:SF1">
    <property type="entry name" value="GLUCOSE-6-PHOSPHATE ISOMERASE"/>
    <property type="match status" value="1"/>
</dbReference>
<evidence type="ECO:0000256" key="7">
    <source>
        <dbReference type="HAMAP-Rule" id="MF_00473"/>
    </source>
</evidence>
<comment type="catalytic activity">
    <reaction evidence="6 7 8">
        <text>alpha-D-glucose 6-phosphate = beta-D-fructose 6-phosphate</text>
        <dbReference type="Rhea" id="RHEA:11816"/>
        <dbReference type="ChEBI" id="CHEBI:57634"/>
        <dbReference type="ChEBI" id="CHEBI:58225"/>
        <dbReference type="EC" id="5.3.1.9"/>
    </reaction>
</comment>
<keyword evidence="7" id="KW-0963">Cytoplasm</keyword>
<dbReference type="UniPathway" id="UPA00109">
    <property type="reaction ID" value="UER00181"/>
</dbReference>
<dbReference type="PROSITE" id="PS51463">
    <property type="entry name" value="P_GLUCOSE_ISOMERASE_3"/>
    <property type="match status" value="1"/>
</dbReference>
<dbReference type="GO" id="GO:0097367">
    <property type="term" value="F:carbohydrate derivative binding"/>
    <property type="evidence" value="ECO:0007669"/>
    <property type="project" value="InterPro"/>
</dbReference>
<evidence type="ECO:0000256" key="3">
    <source>
        <dbReference type="ARBA" id="ARBA00022432"/>
    </source>
</evidence>
<keyword evidence="3 7" id="KW-0312">Gluconeogenesis</keyword>
<dbReference type="GO" id="GO:0048029">
    <property type="term" value="F:monosaccharide binding"/>
    <property type="evidence" value="ECO:0007669"/>
    <property type="project" value="TreeGrafter"/>
</dbReference>